<dbReference type="InterPro" id="IPR007627">
    <property type="entry name" value="RNA_pol_sigma70_r2"/>
</dbReference>
<comment type="similarity">
    <text evidence="1">Belongs to the sigma-70 factor family. ECF subfamily.</text>
</comment>
<protein>
    <recommendedName>
        <fullName evidence="9">RNA polymerase subunit sigma-24</fullName>
    </recommendedName>
</protein>
<dbReference type="Pfam" id="PF04542">
    <property type="entry name" value="Sigma70_r2"/>
    <property type="match status" value="1"/>
</dbReference>
<feature type="domain" description="RNA polymerase sigma-70 region 2" evidence="5">
    <location>
        <begin position="28"/>
        <end position="93"/>
    </location>
</feature>
<dbReference type="SUPFAM" id="SSF88946">
    <property type="entry name" value="Sigma2 domain of RNA polymerase sigma factors"/>
    <property type="match status" value="1"/>
</dbReference>
<dbReference type="NCBIfam" id="TIGR02937">
    <property type="entry name" value="sigma70-ECF"/>
    <property type="match status" value="1"/>
</dbReference>
<evidence type="ECO:0000256" key="2">
    <source>
        <dbReference type="ARBA" id="ARBA00023015"/>
    </source>
</evidence>
<dbReference type="InterPro" id="IPR036388">
    <property type="entry name" value="WH-like_DNA-bd_sf"/>
</dbReference>
<dbReference type="AlphaFoldDB" id="A0A1P9WWZ4"/>
<dbReference type="Gene3D" id="1.10.1740.10">
    <property type="match status" value="1"/>
</dbReference>
<dbReference type="GO" id="GO:0006352">
    <property type="term" value="P:DNA-templated transcription initiation"/>
    <property type="evidence" value="ECO:0007669"/>
    <property type="project" value="InterPro"/>
</dbReference>
<feature type="domain" description="RNA polymerase sigma factor 70 region 4 type 2" evidence="6">
    <location>
        <begin position="130"/>
        <end position="179"/>
    </location>
</feature>
<organism evidence="7 8">
    <name type="scientific">Spirosoma montaniterrae</name>
    <dbReference type="NCBI Taxonomy" id="1178516"/>
    <lineage>
        <taxon>Bacteria</taxon>
        <taxon>Pseudomonadati</taxon>
        <taxon>Bacteroidota</taxon>
        <taxon>Cytophagia</taxon>
        <taxon>Cytophagales</taxon>
        <taxon>Cytophagaceae</taxon>
        <taxon>Spirosoma</taxon>
    </lineage>
</organism>
<evidence type="ECO:0000259" key="6">
    <source>
        <dbReference type="Pfam" id="PF08281"/>
    </source>
</evidence>
<dbReference type="InterPro" id="IPR013325">
    <property type="entry name" value="RNA_pol_sigma_r2"/>
</dbReference>
<dbReference type="PANTHER" id="PTHR43133:SF46">
    <property type="entry name" value="RNA POLYMERASE SIGMA-70 FACTOR ECF SUBFAMILY"/>
    <property type="match status" value="1"/>
</dbReference>
<sequence>MANHLSFSDDTSLWNAFRAGDCSAFEQLYYQHSRALLAYGKRLCADHALVQDAVQDVFVEVWKRRATLRDLGTVRFYLFRVLRNQLSEQLTTRTNPLLHPHALAEHAEDIGIPAIDLLITEQETSDRVQLRLRQCIEQLPQRQREALTLAFYHQFSHQEIAQIMAINGQSVTNHINRALHTLRELLTGVLWAMLMLHLLPIR</sequence>
<dbReference type="EMBL" id="CP014263">
    <property type="protein sequence ID" value="AQG79891.1"/>
    <property type="molecule type" value="Genomic_DNA"/>
</dbReference>
<keyword evidence="8" id="KW-1185">Reference proteome</keyword>
<dbReference type="GO" id="GO:0003677">
    <property type="term" value="F:DNA binding"/>
    <property type="evidence" value="ECO:0007669"/>
    <property type="project" value="InterPro"/>
</dbReference>
<evidence type="ECO:0008006" key="9">
    <source>
        <dbReference type="Google" id="ProtNLM"/>
    </source>
</evidence>
<dbReference type="Proteomes" id="UP000187941">
    <property type="component" value="Chromosome"/>
</dbReference>
<evidence type="ECO:0000256" key="1">
    <source>
        <dbReference type="ARBA" id="ARBA00010641"/>
    </source>
</evidence>
<keyword evidence="2" id="KW-0805">Transcription regulation</keyword>
<dbReference type="RefSeq" id="WP_077131322.1">
    <property type="nucleotide sequence ID" value="NZ_CP014263.1"/>
</dbReference>
<gene>
    <name evidence="7" type="ORF">AWR27_11485</name>
</gene>
<keyword evidence="3" id="KW-0731">Sigma factor</keyword>
<evidence type="ECO:0000256" key="4">
    <source>
        <dbReference type="ARBA" id="ARBA00023163"/>
    </source>
</evidence>
<name>A0A1P9WWZ4_9BACT</name>
<dbReference type="GO" id="GO:0016987">
    <property type="term" value="F:sigma factor activity"/>
    <property type="evidence" value="ECO:0007669"/>
    <property type="project" value="UniProtKB-KW"/>
</dbReference>
<keyword evidence="4" id="KW-0804">Transcription</keyword>
<accession>A0A1P9WWZ4</accession>
<dbReference type="OrthoDB" id="9150024at2"/>
<dbReference type="InterPro" id="IPR014284">
    <property type="entry name" value="RNA_pol_sigma-70_dom"/>
</dbReference>
<evidence type="ECO:0000313" key="8">
    <source>
        <dbReference type="Proteomes" id="UP000187941"/>
    </source>
</evidence>
<evidence type="ECO:0000256" key="3">
    <source>
        <dbReference type="ARBA" id="ARBA00023082"/>
    </source>
</evidence>
<proteinExistence type="inferred from homology"/>
<reference evidence="7 8" key="1">
    <citation type="submission" date="2016-01" db="EMBL/GenBank/DDBJ databases">
        <authorList>
            <person name="Oliw E.H."/>
        </authorList>
    </citation>
    <scope>NUCLEOTIDE SEQUENCE [LARGE SCALE GENOMIC DNA]</scope>
    <source>
        <strain evidence="7 8">DY10</strain>
    </source>
</reference>
<dbReference type="CDD" id="cd06171">
    <property type="entry name" value="Sigma70_r4"/>
    <property type="match status" value="1"/>
</dbReference>
<dbReference type="InterPro" id="IPR039425">
    <property type="entry name" value="RNA_pol_sigma-70-like"/>
</dbReference>
<dbReference type="SUPFAM" id="SSF88659">
    <property type="entry name" value="Sigma3 and sigma4 domains of RNA polymerase sigma factors"/>
    <property type="match status" value="1"/>
</dbReference>
<dbReference type="PANTHER" id="PTHR43133">
    <property type="entry name" value="RNA POLYMERASE ECF-TYPE SIGMA FACTO"/>
    <property type="match status" value="1"/>
</dbReference>
<dbReference type="STRING" id="1178516.AWR27_11485"/>
<dbReference type="Pfam" id="PF08281">
    <property type="entry name" value="Sigma70_r4_2"/>
    <property type="match status" value="1"/>
</dbReference>
<dbReference type="InterPro" id="IPR013324">
    <property type="entry name" value="RNA_pol_sigma_r3/r4-like"/>
</dbReference>
<dbReference type="KEGG" id="smon:AWR27_11485"/>
<evidence type="ECO:0000259" key="5">
    <source>
        <dbReference type="Pfam" id="PF04542"/>
    </source>
</evidence>
<evidence type="ECO:0000313" key="7">
    <source>
        <dbReference type="EMBL" id="AQG79891.1"/>
    </source>
</evidence>
<dbReference type="InterPro" id="IPR013249">
    <property type="entry name" value="RNA_pol_sigma70_r4_t2"/>
</dbReference>
<dbReference type="Gene3D" id="1.10.10.10">
    <property type="entry name" value="Winged helix-like DNA-binding domain superfamily/Winged helix DNA-binding domain"/>
    <property type="match status" value="1"/>
</dbReference>